<dbReference type="OrthoDB" id="164921at2759"/>
<dbReference type="STRING" id="133385.A0A2T9YXL4"/>
<evidence type="ECO:0000313" key="3">
    <source>
        <dbReference type="EMBL" id="PVU97069.1"/>
    </source>
</evidence>
<keyword evidence="1" id="KW-0472">Membrane</keyword>
<accession>A0A2T9YXL4</accession>
<keyword evidence="1" id="KW-1133">Transmembrane helix</keyword>
<comment type="caution">
    <text evidence="3">The sequence shown here is derived from an EMBL/GenBank/DDBJ whole genome shotgun (WGS) entry which is preliminary data.</text>
</comment>
<dbReference type="InterPro" id="IPR000073">
    <property type="entry name" value="AB_hydrolase_1"/>
</dbReference>
<feature type="transmembrane region" description="Helical" evidence="1">
    <location>
        <begin position="110"/>
        <end position="128"/>
    </location>
</feature>
<feature type="transmembrane region" description="Helical" evidence="1">
    <location>
        <begin position="12"/>
        <end position="35"/>
    </location>
</feature>
<dbReference type="InterPro" id="IPR029058">
    <property type="entry name" value="AB_hydrolase_fold"/>
</dbReference>
<evidence type="ECO:0000256" key="1">
    <source>
        <dbReference type="SAM" id="Phobius"/>
    </source>
</evidence>
<evidence type="ECO:0000259" key="2">
    <source>
        <dbReference type="Pfam" id="PF00561"/>
    </source>
</evidence>
<keyword evidence="4" id="KW-1185">Reference proteome</keyword>
<dbReference type="SUPFAM" id="SSF53474">
    <property type="entry name" value="alpha/beta-Hydrolases"/>
    <property type="match status" value="1"/>
</dbReference>
<reference evidence="3 4" key="1">
    <citation type="journal article" date="2018" name="MBio">
        <title>Comparative Genomics Reveals the Core Gene Toolbox for the Fungus-Insect Symbiosis.</title>
        <authorList>
            <person name="Wang Y."/>
            <person name="Stata M."/>
            <person name="Wang W."/>
            <person name="Stajich J.E."/>
            <person name="White M.M."/>
            <person name="Moncalvo J.M."/>
        </authorList>
    </citation>
    <scope>NUCLEOTIDE SEQUENCE [LARGE SCALE GENOMIC DNA]</scope>
    <source>
        <strain evidence="3 4">SWE-8-4</strain>
    </source>
</reference>
<sequence length="650" mass="73005">MWYYRKGTVLTLPGIIIAAATVGYFVGAIAQIAVAKSLHRIVRGNDYIIVWICITGVIMGFQALYVMSTFRATSRYLSYPAIWMLYSLIAAFHILLLIISFGVAETSLDAITVAPLLLLAGYVFWYAMRARRGYCVDKIMGLPDYRIRLADSYGRSYFYLLASLIFSWTSKIMVVLILLSLTIQSYWIISDNNGVSRPGQLVLITVPETTKKYNLHVYCTGINSSSSKPTFVFLSEFGYPGVSMIDTVNSLGSQGYAACLIDRPGYGWSEPGYFPQRPESLVDEINQALTCYPVPKPYILVGWGNGGLYAQLYIQKFQENVHGVALLNSYPSQTILQDYAYNNTVVLQNLVLLASGQYGYYNKEYEKSISVKYENWRVFSVFGFARSTLGDFFDWLSVNTKKIRYFEYGFNGNSLYVDLLKYVTNSTNSFLQMNSWPLRWPSFPSGTATFSISKRDNNAGVTVENSVTTVNSTLISVTNTTSVSKSNFEKGINDYKETQSNYGYSASTTETWAAEATPTYISEVNVATDLNNRKAASDSNSDNLAARKVNLSPAPAFLSPVPLLIMVDQMSISGDCQLANLKNPRECQNYQALSWFRYMQQLQYYQTLSSKATFIVCTGPVSEDNKVCNEDFVLSRPTWLANQLIIKFFQ</sequence>
<dbReference type="Pfam" id="PF00561">
    <property type="entry name" value="Abhydrolase_1"/>
    <property type="match status" value="1"/>
</dbReference>
<gene>
    <name evidence="3" type="ORF">BB561_000788</name>
</gene>
<name>A0A2T9YXL4_9FUNG</name>
<organism evidence="3 4">
    <name type="scientific">Smittium simulii</name>
    <dbReference type="NCBI Taxonomy" id="133385"/>
    <lineage>
        <taxon>Eukaryota</taxon>
        <taxon>Fungi</taxon>
        <taxon>Fungi incertae sedis</taxon>
        <taxon>Zoopagomycota</taxon>
        <taxon>Kickxellomycotina</taxon>
        <taxon>Harpellomycetes</taxon>
        <taxon>Harpellales</taxon>
        <taxon>Legeriomycetaceae</taxon>
        <taxon>Smittium</taxon>
    </lineage>
</organism>
<feature type="transmembrane region" description="Helical" evidence="1">
    <location>
        <begin position="157"/>
        <end position="187"/>
    </location>
</feature>
<feature type="transmembrane region" description="Helical" evidence="1">
    <location>
        <begin position="47"/>
        <end position="67"/>
    </location>
</feature>
<dbReference type="Gene3D" id="3.40.50.1820">
    <property type="entry name" value="alpha/beta hydrolase"/>
    <property type="match status" value="1"/>
</dbReference>
<dbReference type="AlphaFoldDB" id="A0A2T9YXL4"/>
<keyword evidence="1" id="KW-0812">Transmembrane</keyword>
<feature type="domain" description="AB hydrolase-1" evidence="2">
    <location>
        <begin position="246"/>
        <end position="343"/>
    </location>
</feature>
<feature type="transmembrane region" description="Helical" evidence="1">
    <location>
        <begin position="79"/>
        <end position="104"/>
    </location>
</feature>
<dbReference type="EMBL" id="MBFR01000019">
    <property type="protein sequence ID" value="PVU97069.1"/>
    <property type="molecule type" value="Genomic_DNA"/>
</dbReference>
<evidence type="ECO:0000313" key="4">
    <source>
        <dbReference type="Proteomes" id="UP000245383"/>
    </source>
</evidence>
<proteinExistence type="predicted"/>
<protein>
    <recommendedName>
        <fullName evidence="2">AB hydrolase-1 domain-containing protein</fullName>
    </recommendedName>
</protein>
<dbReference type="Proteomes" id="UP000245383">
    <property type="component" value="Unassembled WGS sequence"/>
</dbReference>